<proteinExistence type="predicted"/>
<keyword evidence="2" id="KW-0472">Membrane</keyword>
<name>A0A975GK06_9BACT</name>
<dbReference type="PANTHER" id="PTHR32309">
    <property type="entry name" value="TYROSINE-PROTEIN KINASE"/>
    <property type="match status" value="1"/>
</dbReference>
<dbReference type="EMBL" id="CP061799">
    <property type="protein sequence ID" value="QTA83338.1"/>
    <property type="molecule type" value="Genomic_DNA"/>
</dbReference>
<dbReference type="AlphaFoldDB" id="A0A975GK06"/>
<dbReference type="RefSeq" id="WP_207689198.1">
    <property type="nucleotide sequence ID" value="NZ_CP061799.1"/>
</dbReference>
<reference evidence="4" key="1">
    <citation type="journal article" date="2021" name="Microb. Physiol.">
        <title>Proteogenomic Insights into the Physiology of Marine, Sulfate-Reducing, Filamentous Desulfonema limicola and Desulfonema magnum.</title>
        <authorList>
            <person name="Schnaars V."/>
            <person name="Wohlbrand L."/>
            <person name="Scheve S."/>
            <person name="Hinrichs C."/>
            <person name="Reinhardt R."/>
            <person name="Rabus R."/>
        </authorList>
    </citation>
    <scope>NUCLEOTIDE SEQUENCE</scope>
    <source>
        <strain evidence="4">5ac10</strain>
    </source>
</reference>
<keyword evidence="4" id="KW-0808">Transferase</keyword>
<feature type="transmembrane region" description="Helical" evidence="2">
    <location>
        <begin position="16"/>
        <end position="43"/>
    </location>
</feature>
<accession>A0A975GK06</accession>
<sequence length="475" mass="55253">MQDLNFEPVKISLRDVFFIIFSKLYVLIGTFFIVVGITFIYCIKAVPVYEAGGTVLLKPFFDSRQQLDSGNRFDVYPVTQQDINTEVKIMYSRKLMHRLVQELDMDEADEISRFKQLLIDMGISFKPDPLESAIDYLQENIEIIPITMSNIILVLFKGKDPEWITKVVNTYLTYYIDHHIEVYRTGAGVDFYSRQAAQALEKLLKSERELKNFQAKWTVIDIEKQNEYNLKLLQILRENLSIIYSKTAEKKGKIFQLNKDFKKSGQITAMTEEFRENELLTQLSKNLIPLLVEKERIGLLYPESSIEYLHNLYQVERFKKEIRKEQDQLLKGLEYDLYALDSQKKTFESEIKRIEAGSLFLTGKEIEMRKLIRDVEINKKNYELYQAKTEEARISEQRDASRVANVSINGWAQKPSIPVFPRKKKMLLMSILVGFVAGTGCSFAAYYLDHTVKTPEDLARNSNIQVLASLEKVKI</sequence>
<protein>
    <submittedName>
        <fullName evidence="4">Tyrosine kinase domain-containing protein</fullName>
    </submittedName>
</protein>
<keyword evidence="5" id="KW-1185">Reference proteome</keyword>
<dbReference type="Proteomes" id="UP000663720">
    <property type="component" value="Chromosome"/>
</dbReference>
<dbReference type="GO" id="GO:0005886">
    <property type="term" value="C:plasma membrane"/>
    <property type="evidence" value="ECO:0007669"/>
    <property type="project" value="TreeGrafter"/>
</dbReference>
<feature type="domain" description="Tyrosine-protein kinase G-rich" evidence="3">
    <location>
        <begin position="370"/>
        <end position="443"/>
    </location>
</feature>
<feature type="coiled-coil region" evidence="1">
    <location>
        <begin position="189"/>
        <end position="216"/>
    </location>
</feature>
<dbReference type="KEGG" id="dli:dnl_57380"/>
<dbReference type="GO" id="GO:0004713">
    <property type="term" value="F:protein tyrosine kinase activity"/>
    <property type="evidence" value="ECO:0007669"/>
    <property type="project" value="TreeGrafter"/>
</dbReference>
<keyword evidence="2" id="KW-0812">Transmembrane</keyword>
<dbReference type="PANTHER" id="PTHR32309:SF13">
    <property type="entry name" value="FERRIC ENTEROBACTIN TRANSPORT PROTEIN FEPE"/>
    <property type="match status" value="1"/>
</dbReference>
<dbReference type="Pfam" id="PF13807">
    <property type="entry name" value="GNVR"/>
    <property type="match status" value="1"/>
</dbReference>
<organism evidence="4 5">
    <name type="scientific">Desulfonema limicola</name>
    <dbReference type="NCBI Taxonomy" id="45656"/>
    <lineage>
        <taxon>Bacteria</taxon>
        <taxon>Pseudomonadati</taxon>
        <taxon>Thermodesulfobacteriota</taxon>
        <taxon>Desulfobacteria</taxon>
        <taxon>Desulfobacterales</taxon>
        <taxon>Desulfococcaceae</taxon>
        <taxon>Desulfonema</taxon>
    </lineage>
</organism>
<evidence type="ECO:0000256" key="1">
    <source>
        <dbReference type="SAM" id="Coils"/>
    </source>
</evidence>
<dbReference type="InterPro" id="IPR032807">
    <property type="entry name" value="GNVR"/>
</dbReference>
<keyword evidence="1" id="KW-0175">Coiled coil</keyword>
<keyword evidence="4" id="KW-0418">Kinase</keyword>
<dbReference type="InterPro" id="IPR050445">
    <property type="entry name" value="Bact_polysacc_biosynth/exp"/>
</dbReference>
<evidence type="ECO:0000259" key="3">
    <source>
        <dbReference type="Pfam" id="PF13807"/>
    </source>
</evidence>
<evidence type="ECO:0000313" key="5">
    <source>
        <dbReference type="Proteomes" id="UP000663720"/>
    </source>
</evidence>
<feature type="transmembrane region" description="Helical" evidence="2">
    <location>
        <begin position="426"/>
        <end position="448"/>
    </location>
</feature>
<gene>
    <name evidence="4" type="ORF">dnl_57380</name>
</gene>
<evidence type="ECO:0000256" key="2">
    <source>
        <dbReference type="SAM" id="Phobius"/>
    </source>
</evidence>
<evidence type="ECO:0000313" key="4">
    <source>
        <dbReference type="EMBL" id="QTA83338.1"/>
    </source>
</evidence>
<keyword evidence="2" id="KW-1133">Transmembrane helix</keyword>